<feature type="region of interest" description="Disordered" evidence="1">
    <location>
        <begin position="144"/>
        <end position="209"/>
    </location>
</feature>
<dbReference type="RefSeq" id="WP_302075299.1">
    <property type="nucleotide sequence ID" value="NZ_JAUKWQ010000001.1"/>
</dbReference>
<dbReference type="Proteomes" id="UP001169006">
    <property type="component" value="Unassembled WGS sequence"/>
</dbReference>
<keyword evidence="3" id="KW-1185">Reference proteome</keyword>
<accession>A0ABT8SRZ4</accession>
<evidence type="ECO:0008006" key="4">
    <source>
        <dbReference type="Google" id="ProtNLM"/>
    </source>
</evidence>
<evidence type="ECO:0000313" key="2">
    <source>
        <dbReference type="EMBL" id="MDO1581172.1"/>
    </source>
</evidence>
<proteinExistence type="predicted"/>
<sequence>MKTMQAIHARFGIIAVAVVAMGGLAGCVSSPTYGTSKTAAEQLVDDLGDSVSITGNSDKPAAKYNPRPALVVNKKQEGTLPQPQGSLASRDNNPNWAESPEETRERLRNEAQANENNPNYRSPLLAGNGTAGQLTETQKWEAFRQAKANSENPGIAGQRRSLTEPPTAYRVADSNDLTDLGEPELKKEQRRKKEAAAAGSDSSWWKPFQ</sequence>
<dbReference type="EMBL" id="JAUKWQ010000001">
    <property type="protein sequence ID" value="MDO1581172.1"/>
    <property type="molecule type" value="Genomic_DNA"/>
</dbReference>
<feature type="region of interest" description="Disordered" evidence="1">
    <location>
        <begin position="75"/>
        <end position="108"/>
    </location>
</feature>
<gene>
    <name evidence="2" type="ORF">Q2T52_03605</name>
</gene>
<reference evidence="2" key="1">
    <citation type="journal article" date="2015" name="Int. J. Syst. Evol. Microbiol.">
        <title>Rhizobium oryzicola sp. nov., potential plant-growth-promoting endophytic bacteria isolated from rice roots.</title>
        <authorList>
            <person name="Zhang X.X."/>
            <person name="Gao J.S."/>
            <person name="Cao Y.H."/>
            <person name="Sheirdil R.A."/>
            <person name="Wang X.C."/>
            <person name="Zhang L."/>
        </authorList>
    </citation>
    <scope>NUCLEOTIDE SEQUENCE</scope>
    <source>
        <strain evidence="2">05753</strain>
    </source>
</reference>
<feature type="compositionally biased region" description="Polar residues" evidence="1">
    <location>
        <begin position="79"/>
        <end position="96"/>
    </location>
</feature>
<evidence type="ECO:0000313" key="3">
    <source>
        <dbReference type="Proteomes" id="UP001169006"/>
    </source>
</evidence>
<reference evidence="2" key="2">
    <citation type="submission" date="2023-07" db="EMBL/GenBank/DDBJ databases">
        <authorList>
            <person name="Sun H."/>
        </authorList>
    </citation>
    <scope>NUCLEOTIDE SEQUENCE</scope>
    <source>
        <strain evidence="2">05753</strain>
    </source>
</reference>
<dbReference type="PROSITE" id="PS51257">
    <property type="entry name" value="PROKAR_LIPOPROTEIN"/>
    <property type="match status" value="1"/>
</dbReference>
<name>A0ABT8SRZ4_9HYPH</name>
<comment type="caution">
    <text evidence="2">The sequence shown here is derived from an EMBL/GenBank/DDBJ whole genome shotgun (WGS) entry which is preliminary data.</text>
</comment>
<evidence type="ECO:0000256" key="1">
    <source>
        <dbReference type="SAM" id="MobiDB-lite"/>
    </source>
</evidence>
<organism evidence="2 3">
    <name type="scientific">Rhizobium oryzicola</name>
    <dbReference type="NCBI Taxonomy" id="1232668"/>
    <lineage>
        <taxon>Bacteria</taxon>
        <taxon>Pseudomonadati</taxon>
        <taxon>Pseudomonadota</taxon>
        <taxon>Alphaproteobacteria</taxon>
        <taxon>Hyphomicrobiales</taxon>
        <taxon>Rhizobiaceae</taxon>
        <taxon>Rhizobium/Agrobacterium group</taxon>
        <taxon>Rhizobium</taxon>
    </lineage>
</organism>
<protein>
    <recommendedName>
        <fullName evidence="4">Lipoprotein</fullName>
    </recommendedName>
</protein>